<dbReference type="Proteomes" id="UP000005953">
    <property type="component" value="Unassembled WGS sequence"/>
</dbReference>
<protein>
    <recommendedName>
        <fullName evidence="4">DUF1007 family protein</fullName>
    </recommendedName>
</protein>
<reference evidence="2 3" key="1">
    <citation type="submission" date="2006-02" db="EMBL/GenBank/DDBJ databases">
        <authorList>
            <person name="Pinhassi J."/>
            <person name="Pedros-Alio C."/>
            <person name="Ferriera S."/>
            <person name="Johnson J."/>
            <person name="Kravitz S."/>
            <person name="Halpern A."/>
            <person name="Remington K."/>
            <person name="Beeson K."/>
            <person name="Tran B."/>
            <person name="Rogers Y.-H."/>
            <person name="Friedman R."/>
            <person name="Venter J.C."/>
        </authorList>
    </citation>
    <scope>NUCLEOTIDE SEQUENCE [LARGE SCALE GENOMIC DNA]</scope>
    <source>
        <strain evidence="2 3">MED297</strain>
    </source>
</reference>
<dbReference type="HOGENOM" id="CLU_088941_0_1_6"/>
<evidence type="ECO:0000313" key="3">
    <source>
        <dbReference type="Proteomes" id="UP000005953"/>
    </source>
</evidence>
<feature type="signal peptide" evidence="1">
    <location>
        <begin position="1"/>
        <end position="18"/>
    </location>
</feature>
<accession>A4BG24</accession>
<proteinExistence type="predicted"/>
<gene>
    <name evidence="2" type="ORF">MED297_04097</name>
</gene>
<comment type="caution">
    <text evidence="2">The sequence shown here is derived from an EMBL/GenBank/DDBJ whole genome shotgun (WGS) entry which is preliminary data.</text>
</comment>
<feature type="chain" id="PRO_5002665136" description="DUF1007 family protein" evidence="1">
    <location>
        <begin position="19"/>
        <end position="210"/>
    </location>
</feature>
<sequence>MKRLLLMVCCLWPTTALLHPHSWINLTTDFVIDDQEQLAQVRQRWIFDEFYSAMMLADLDREYPTRELALLAHGNDMIASLSQHGFFSHLVLAQNQHALPSPAEHQLSVVTTQEADMLVLEMVFDLSSTPLPVSELSWQVYDPTYYVSMRHDDVERIRIHNRSSLECMPNLIEPNPTEEQMNYASSLDQTQKDTDGLGRLFAQKVIVQCV</sequence>
<organism evidence="2 3">
    <name type="scientific">Reinekea blandensis MED297</name>
    <dbReference type="NCBI Taxonomy" id="314283"/>
    <lineage>
        <taxon>Bacteria</taxon>
        <taxon>Pseudomonadati</taxon>
        <taxon>Pseudomonadota</taxon>
        <taxon>Gammaproteobacteria</taxon>
        <taxon>Oceanospirillales</taxon>
        <taxon>Saccharospirillaceae</taxon>
        <taxon>Reinekea</taxon>
    </lineage>
</organism>
<evidence type="ECO:0008006" key="4">
    <source>
        <dbReference type="Google" id="ProtNLM"/>
    </source>
</evidence>
<dbReference type="RefSeq" id="WP_008047682.1">
    <property type="nucleotide sequence ID" value="NZ_CH724154.1"/>
</dbReference>
<keyword evidence="1" id="KW-0732">Signal</keyword>
<dbReference type="Pfam" id="PF06226">
    <property type="entry name" value="DUF1007"/>
    <property type="match status" value="1"/>
</dbReference>
<dbReference type="InterPro" id="IPR010412">
    <property type="entry name" value="DUF1007"/>
</dbReference>
<dbReference type="STRING" id="314283.MED297_04097"/>
<dbReference type="EMBL" id="AAOE01000015">
    <property type="protein sequence ID" value="EAR08819.1"/>
    <property type="molecule type" value="Genomic_DNA"/>
</dbReference>
<evidence type="ECO:0000256" key="1">
    <source>
        <dbReference type="SAM" id="SignalP"/>
    </source>
</evidence>
<evidence type="ECO:0000313" key="2">
    <source>
        <dbReference type="EMBL" id="EAR08819.1"/>
    </source>
</evidence>
<name>A4BG24_9GAMM</name>
<keyword evidence="3" id="KW-1185">Reference proteome</keyword>
<dbReference type="AlphaFoldDB" id="A4BG24"/>
<dbReference type="OrthoDB" id="5781652at2"/>